<evidence type="ECO:0000256" key="2">
    <source>
        <dbReference type="ARBA" id="ARBA00004496"/>
    </source>
</evidence>
<comment type="catalytic activity">
    <reaction evidence="16">
        <text>a 5'-end (N(2),N(7)-dimethyl 5'-triphosphoguanosine)-ribonucleoside in snRNA + S-adenosyl-L-methionine = a 5'-end (N(2),N(2),N(7)-trimethyl 5'-triphosphoguanosine)-ribonucleoside in snRNA + S-adenosyl-L-homocysteine + H(+)</text>
        <dbReference type="Rhea" id="RHEA:78479"/>
        <dbReference type="Rhea" id="RHEA-COMP:19087"/>
        <dbReference type="Rhea" id="RHEA-COMP:19089"/>
        <dbReference type="ChEBI" id="CHEBI:15378"/>
        <dbReference type="ChEBI" id="CHEBI:57856"/>
        <dbReference type="ChEBI" id="CHEBI:59789"/>
        <dbReference type="ChEBI" id="CHEBI:167623"/>
        <dbReference type="ChEBI" id="CHEBI:172880"/>
    </reaction>
    <physiologicalReaction direction="left-to-right" evidence="16">
        <dbReference type="Rhea" id="RHEA:78480"/>
    </physiologicalReaction>
</comment>
<feature type="region of interest" description="Disordered" evidence="23">
    <location>
        <begin position="658"/>
        <end position="682"/>
    </location>
</feature>
<evidence type="ECO:0000256" key="20">
    <source>
        <dbReference type="ARBA" id="ARBA00064494"/>
    </source>
</evidence>
<keyword evidence="6" id="KW-0597">Phosphoprotein</keyword>
<evidence type="ECO:0000256" key="4">
    <source>
        <dbReference type="ARBA" id="ARBA00018517"/>
    </source>
</evidence>
<comment type="similarity">
    <text evidence="13">Belongs to the methyltransferase superfamily. Trimethylguanosine synthase family.</text>
</comment>
<evidence type="ECO:0000256" key="10">
    <source>
        <dbReference type="ARBA" id="ARBA00023015"/>
    </source>
</evidence>
<organism evidence="24">
    <name type="scientific">Polypedilum nubifer</name>
    <dbReference type="NCBI Taxonomy" id="54969"/>
    <lineage>
        <taxon>Eukaryota</taxon>
        <taxon>Metazoa</taxon>
        <taxon>Ecdysozoa</taxon>
        <taxon>Arthropoda</taxon>
        <taxon>Hexapoda</taxon>
        <taxon>Insecta</taxon>
        <taxon>Pterygota</taxon>
        <taxon>Neoptera</taxon>
        <taxon>Endopterygota</taxon>
        <taxon>Diptera</taxon>
        <taxon>Nematocera</taxon>
        <taxon>Chironomoidea</taxon>
        <taxon>Chironomidae</taxon>
        <taxon>Chironominae</taxon>
        <taxon>Polypedilum</taxon>
        <taxon>Polypedilum</taxon>
    </lineage>
</organism>
<feature type="compositionally biased region" description="Polar residues" evidence="23">
    <location>
        <begin position="658"/>
        <end position="671"/>
    </location>
</feature>
<dbReference type="InterPro" id="IPR019012">
    <property type="entry name" value="RNA_cap_Gua-N2-MeTrfase"/>
</dbReference>
<name>A0A1B3PDK1_9DIPT</name>
<dbReference type="EMBL" id="KU660006">
    <property type="protein sequence ID" value="AOG17804.1"/>
    <property type="molecule type" value="mRNA"/>
</dbReference>
<evidence type="ECO:0000256" key="1">
    <source>
        <dbReference type="ARBA" id="ARBA00004408"/>
    </source>
</evidence>
<protein>
    <recommendedName>
        <fullName evidence="4">Trimethylguanosine synthase</fullName>
    </recommendedName>
    <alternativeName>
        <fullName evidence="18">Cap-specific guanine-N(2) methyltransferase</fullName>
    </alternativeName>
    <alternativeName>
        <fullName evidence="21">Nuclear receptor coactivator 6-interacting protein</fullName>
    </alternativeName>
    <alternativeName>
        <fullName evidence="22">PRIP-interacting protein with methyltransferase motif</fullName>
    </alternativeName>
</protein>
<dbReference type="Gene3D" id="3.40.50.150">
    <property type="entry name" value="Vaccinia Virus protein VP39"/>
    <property type="match status" value="1"/>
</dbReference>
<evidence type="ECO:0000256" key="15">
    <source>
        <dbReference type="ARBA" id="ARBA00048740"/>
    </source>
</evidence>
<accession>A0A1B3PDK1</accession>
<keyword evidence="8 24" id="KW-0808">Transferase</keyword>
<evidence type="ECO:0000256" key="9">
    <source>
        <dbReference type="ARBA" id="ARBA00022691"/>
    </source>
</evidence>
<comment type="catalytic activity">
    <reaction evidence="14">
        <text>a 5'-end (N(2),N(7)-dimethyl 5'-triphosphoguanosine)-ribonucleoside in snoRNA + S-adenosyl-L-methionine = a 5'-end (N(2),N(2),N(7)-trimethyl 5'-triphosphoguanosine)-ribonucleoside in snoRNA + S-adenosyl-L-homocysteine + H(+)</text>
        <dbReference type="Rhea" id="RHEA:78507"/>
        <dbReference type="Rhea" id="RHEA-COMP:19088"/>
        <dbReference type="Rhea" id="RHEA-COMP:19090"/>
        <dbReference type="ChEBI" id="CHEBI:15378"/>
        <dbReference type="ChEBI" id="CHEBI:57856"/>
        <dbReference type="ChEBI" id="CHEBI:59789"/>
        <dbReference type="ChEBI" id="CHEBI:167623"/>
        <dbReference type="ChEBI" id="CHEBI:172880"/>
    </reaction>
    <physiologicalReaction direction="left-to-right" evidence="14">
        <dbReference type="Rhea" id="RHEA:78508"/>
    </physiologicalReaction>
</comment>
<sequence length="990" mass="111905">MSVDREILAEIHLNNQENPEHKINCICTRIFLKNSFPIYVSTLGGTEEASEADDVFNEKAELTLFKSKNSHDAENDNDANSCYYSASASHTEHTDNYNSTDNDDNIFQHPKIHSSDSGADLSEKHMEILNDIQQQKPPLQAKPNENDAEIAEDEAVSGEYHHERNNSLPELFCDEVHQKAWEKYWAKNGERLIWQSWIEKYIDYINPDYLDKNNLPIFENPATFSADLQRLNDENATEHVFSFDIVDINSKYPVISSNATTSNTNAKTSNEVAAKENSSENFLITQGWSQLSPDDCISYQHNNRRKYTHQSSNEIDNLLSPRCESINSSIPLTIGTTTDSMTNVTRLTISSYGFGNSSHVTSESTSPTSSESSENTISSFSDSEESDNQMTTRIANECEKLLMENKPEEHILPPPSDDKNSEEYWQTKWQSHAQEQYVKHYNKFMDAHRLLQEEMSSSFKSDSGFLPGESGVIGSKAFSKRRRKSGRKKSGHSLQRLVANLHLKSDLNKYLEQLNDDNDKPKDGTEDNHHNHDPSHSDSTVIDTSEAQLMESLGLPTSFGRHAFLNKQQAGGEDDPPEDRPITLKRSHECDTDENNFDHIKSQFELMGYAFSDKKNDTIISGEVVYRKKHVRLHNRMLKMFPSIKPKHTYFDDDGNEINESNQSGADTIHTSSDEDDLPIAVTGTNSTRINSAITTLPAQLSSEGNANEESEQIKNEKREDIVNINLSIDQDYDSNCIDDGNAVNSLNSAERQSLSKREKKRKRKGKLTSVPVEIANDKVLKKYWYKRFSLFSMFDFGVRLDRESWFSVTPEKVAAFTAERCKCGIIIDAFCGVGGNCIQFARTCDKVIAIDIDPKKIEMAAHNATIYGVRDKIEFISGNYFDLVDKLKADAVFLSPPWGGPSYMKNDTIYDLEEYLLPAPASKLLSETRKITNNIAAYLPRNSNTKQLAIYAGKGNAVEIEQNFLDRKLIALTAYYGNLVQNNIIASQK</sequence>
<keyword evidence="9" id="KW-0949">S-adenosyl-L-methionine</keyword>
<dbReference type="GO" id="GO:0005730">
    <property type="term" value="C:nucleolus"/>
    <property type="evidence" value="ECO:0007669"/>
    <property type="project" value="UniProtKB-SubCell"/>
</dbReference>
<feature type="region of interest" description="Disordered" evidence="23">
    <location>
        <begin position="355"/>
        <end position="390"/>
    </location>
</feature>
<evidence type="ECO:0000256" key="8">
    <source>
        <dbReference type="ARBA" id="ARBA00022679"/>
    </source>
</evidence>
<reference evidence="24" key="1">
    <citation type="submission" date="2016-01" db="EMBL/GenBank/DDBJ databases">
        <title>Diversity of S-adenosylmethionine dependent methyltransferases of the cryptobiotic chironomid in relation to desiccation stress resistance.</title>
        <authorList>
            <person name="Deviatiiarov R."/>
            <person name="Gusev O."/>
            <person name="Aupov R."/>
            <person name="Cornette R."/>
            <person name="Kikawada T."/>
        </authorList>
    </citation>
    <scope>NUCLEOTIDE SEQUENCE</scope>
</reference>
<dbReference type="SUPFAM" id="SSF53335">
    <property type="entry name" value="S-adenosyl-L-methionine-dependent methyltransferases"/>
    <property type="match status" value="1"/>
</dbReference>
<dbReference type="CDD" id="cd02440">
    <property type="entry name" value="AdoMet_MTases"/>
    <property type="match status" value="1"/>
</dbReference>
<feature type="region of interest" description="Disordered" evidence="23">
    <location>
        <begin position="91"/>
        <end position="119"/>
    </location>
</feature>
<feature type="non-terminal residue" evidence="24">
    <location>
        <position position="990"/>
    </location>
</feature>
<evidence type="ECO:0000256" key="7">
    <source>
        <dbReference type="ARBA" id="ARBA00022603"/>
    </source>
</evidence>
<dbReference type="GO" id="GO:0015030">
    <property type="term" value="C:Cajal body"/>
    <property type="evidence" value="ECO:0007669"/>
    <property type="project" value="UniProtKB-SubCell"/>
</dbReference>
<evidence type="ECO:0000256" key="18">
    <source>
        <dbReference type="ARBA" id="ARBA00049790"/>
    </source>
</evidence>
<feature type="compositionally biased region" description="Low complexity" evidence="23">
    <location>
        <begin position="357"/>
        <end position="381"/>
    </location>
</feature>
<dbReference type="AlphaFoldDB" id="A0A1B3PDK1"/>
<feature type="region of interest" description="Disordered" evidence="23">
    <location>
        <begin position="513"/>
        <end position="541"/>
    </location>
</feature>
<evidence type="ECO:0000256" key="12">
    <source>
        <dbReference type="ARBA" id="ARBA00023242"/>
    </source>
</evidence>
<dbReference type="PANTHER" id="PTHR14741:SF32">
    <property type="entry name" value="TRIMETHYLGUANOSINE SYNTHASE"/>
    <property type="match status" value="1"/>
</dbReference>
<gene>
    <name evidence="24" type="primary">RNA-MT23</name>
</gene>
<evidence type="ECO:0000256" key="16">
    <source>
        <dbReference type="ARBA" id="ARBA00048763"/>
    </source>
</evidence>
<dbReference type="GO" id="GO:0071164">
    <property type="term" value="F:RNA cap trimethylguanosine synthase activity"/>
    <property type="evidence" value="ECO:0007669"/>
    <property type="project" value="TreeGrafter"/>
</dbReference>
<proteinExistence type="evidence at transcript level"/>
<evidence type="ECO:0000256" key="3">
    <source>
        <dbReference type="ARBA" id="ARBA00004604"/>
    </source>
</evidence>
<evidence type="ECO:0000256" key="19">
    <source>
        <dbReference type="ARBA" id="ARBA00057179"/>
    </source>
</evidence>
<evidence type="ECO:0000256" key="13">
    <source>
        <dbReference type="ARBA" id="ARBA00025783"/>
    </source>
</evidence>
<feature type="region of interest" description="Disordered" evidence="23">
    <location>
        <begin position="568"/>
        <end position="595"/>
    </location>
</feature>
<feature type="compositionally biased region" description="Basic and acidic residues" evidence="23">
    <location>
        <begin position="517"/>
        <end position="536"/>
    </location>
</feature>
<comment type="subunit">
    <text evidence="20">May form homooligomers. Interacts with CREBBP/CBP, EED/WAIT1, EP300/P300, NCOA6/PRIP, PPARBP/PBP and SMN.</text>
</comment>
<evidence type="ECO:0000256" key="17">
    <source>
        <dbReference type="ARBA" id="ARBA00049075"/>
    </source>
</evidence>
<keyword evidence="12" id="KW-0539">Nucleus</keyword>
<evidence type="ECO:0000313" key="24">
    <source>
        <dbReference type="EMBL" id="AOG17804.1"/>
    </source>
</evidence>
<dbReference type="Pfam" id="PF09445">
    <property type="entry name" value="Methyltransf_15"/>
    <property type="match status" value="1"/>
</dbReference>
<evidence type="ECO:0000256" key="22">
    <source>
        <dbReference type="ARBA" id="ARBA00081504"/>
    </source>
</evidence>
<keyword evidence="10" id="KW-0805">Transcription regulation</keyword>
<dbReference type="PANTHER" id="PTHR14741">
    <property type="entry name" value="S-ADENOSYLMETHIONINE-DEPENDENT METHYLTRANSFERASE RELATED"/>
    <property type="match status" value="1"/>
</dbReference>
<feature type="compositionally biased region" description="Basic residues" evidence="23">
    <location>
        <begin position="478"/>
        <end position="491"/>
    </location>
</feature>
<dbReference type="GO" id="GO:0005737">
    <property type="term" value="C:cytoplasm"/>
    <property type="evidence" value="ECO:0007669"/>
    <property type="project" value="UniProtKB-SubCell"/>
</dbReference>
<evidence type="ECO:0000256" key="23">
    <source>
        <dbReference type="SAM" id="MobiDB-lite"/>
    </source>
</evidence>
<evidence type="ECO:0000256" key="14">
    <source>
        <dbReference type="ARBA" id="ARBA00047418"/>
    </source>
</evidence>
<dbReference type="InterPro" id="IPR029063">
    <property type="entry name" value="SAM-dependent_MTases_sf"/>
</dbReference>
<comment type="function">
    <text evidence="19">Catalyzes the 2 serial methylation steps for the conversion of the 7-monomethylguanosine (m(7)G) caps of snRNAs and snoRNAs to a 2,2,7-trimethylguanosine (m(2,2,7)G) cap structure. The enzyme is specific for guanine, and N7 methylation must precede N2 methylation. Hypermethylation of the m7G cap of U snRNAs leads to their concentration in nuclear foci, their colocalization with coilin and the formation of canonical Cajal bodies (CBs). Plays a role in transcriptional regulation.</text>
</comment>
<comment type="subcellular location">
    <subcellularLocation>
        <location evidence="2">Cytoplasm</location>
    </subcellularLocation>
    <subcellularLocation>
        <location evidence="1">Nucleus</location>
        <location evidence="1">Cajal body</location>
    </subcellularLocation>
    <subcellularLocation>
        <location evidence="3">Nucleus</location>
        <location evidence="3">Nucleolus</location>
    </subcellularLocation>
</comment>
<evidence type="ECO:0000256" key="21">
    <source>
        <dbReference type="ARBA" id="ARBA00079339"/>
    </source>
</evidence>
<comment type="catalytic activity">
    <reaction evidence="17">
        <text>a 5'-end (N(7)-methyl 5'-triphosphoguanosine)-ribonucleoside in snRNA + S-adenosyl-L-methionine = a 5'-end (N(2),N(7)-dimethyl 5'-triphosphoguanosine)-ribonucleoside in snRNA + S-adenosyl-L-homocysteine + H(+)</text>
        <dbReference type="Rhea" id="RHEA:78471"/>
        <dbReference type="Rhea" id="RHEA-COMP:19085"/>
        <dbReference type="Rhea" id="RHEA-COMP:19087"/>
        <dbReference type="ChEBI" id="CHEBI:15378"/>
        <dbReference type="ChEBI" id="CHEBI:57856"/>
        <dbReference type="ChEBI" id="CHEBI:59789"/>
        <dbReference type="ChEBI" id="CHEBI:156461"/>
        <dbReference type="ChEBI" id="CHEBI:172880"/>
    </reaction>
    <physiologicalReaction direction="left-to-right" evidence="17">
        <dbReference type="Rhea" id="RHEA:78472"/>
    </physiologicalReaction>
</comment>
<comment type="catalytic activity">
    <reaction evidence="15">
        <text>a 5'-end (N(7)-methyl 5'-triphosphoguanosine)-ribonucleoside in snoRNA + S-adenosyl-L-methionine = a 5'-end (N(2),N(7)-dimethyl 5'-triphosphoguanosine)-ribonucleoside in snoRNA + S-adenosyl-L-homocysteine + H(+)</text>
        <dbReference type="Rhea" id="RHEA:78475"/>
        <dbReference type="Rhea" id="RHEA-COMP:19086"/>
        <dbReference type="Rhea" id="RHEA-COMP:19088"/>
        <dbReference type="ChEBI" id="CHEBI:15378"/>
        <dbReference type="ChEBI" id="CHEBI:57856"/>
        <dbReference type="ChEBI" id="CHEBI:59789"/>
        <dbReference type="ChEBI" id="CHEBI:156461"/>
        <dbReference type="ChEBI" id="CHEBI:172880"/>
    </reaction>
    <physiologicalReaction direction="left-to-right" evidence="15">
        <dbReference type="Rhea" id="RHEA:78476"/>
    </physiologicalReaction>
</comment>
<evidence type="ECO:0000256" key="6">
    <source>
        <dbReference type="ARBA" id="ARBA00022553"/>
    </source>
</evidence>
<evidence type="ECO:0000256" key="11">
    <source>
        <dbReference type="ARBA" id="ARBA00023163"/>
    </source>
</evidence>
<keyword evidence="5" id="KW-0963">Cytoplasm</keyword>
<feature type="compositionally biased region" description="Basic and acidic residues" evidence="23">
    <location>
        <begin position="578"/>
        <end position="595"/>
    </location>
</feature>
<evidence type="ECO:0000256" key="5">
    <source>
        <dbReference type="ARBA" id="ARBA00022490"/>
    </source>
</evidence>
<keyword evidence="11" id="KW-0804">Transcription</keyword>
<feature type="region of interest" description="Disordered" evidence="23">
    <location>
        <begin position="459"/>
        <end position="495"/>
    </location>
</feature>
<keyword evidence="7 24" id="KW-0489">Methyltransferase</keyword>
<feature type="region of interest" description="Disordered" evidence="23">
    <location>
        <begin position="698"/>
        <end position="717"/>
    </location>
</feature>
<dbReference type="FunFam" id="3.40.50.150:FF:000066">
    <property type="entry name" value="Trimethylguanosine synthase 1"/>
    <property type="match status" value="1"/>
</dbReference>
<feature type="compositionally biased region" description="Polar residues" evidence="23">
    <location>
        <begin position="698"/>
        <end position="708"/>
    </location>
</feature>